<dbReference type="Proteomes" id="UP000054144">
    <property type="component" value="Unassembled WGS sequence"/>
</dbReference>
<name>A0A0D7AIR3_9AGAR</name>
<keyword evidence="2" id="KW-1185">Reference proteome</keyword>
<dbReference type="EMBL" id="KN881648">
    <property type="protein sequence ID" value="KIY51735.1"/>
    <property type="molecule type" value="Genomic_DNA"/>
</dbReference>
<proteinExistence type="predicted"/>
<sequence length="163" mass="18171">MQTGFAFPARGLAGLGGASRALEAQQSQMRCSDQPFLQQSIVPHASACCGDTQQYFHKSALQLSPLILRPPGAVGPIRIWNVDILELRKSGTDIHDRNRTTQRDVEAAEPRQRTRLLHPFAYTPAVFAFKFGKLVCFSLYKTRVVAAEEGMTRSFFAVRPFTE</sequence>
<dbReference type="AlphaFoldDB" id="A0A0D7AIR3"/>
<evidence type="ECO:0000313" key="1">
    <source>
        <dbReference type="EMBL" id="KIY51735.1"/>
    </source>
</evidence>
<protein>
    <submittedName>
        <fullName evidence="1">Uncharacterized protein</fullName>
    </submittedName>
</protein>
<reference evidence="1 2" key="1">
    <citation type="journal article" date="2015" name="Fungal Genet. Biol.">
        <title>Evolution of novel wood decay mechanisms in Agaricales revealed by the genome sequences of Fistulina hepatica and Cylindrobasidium torrendii.</title>
        <authorList>
            <person name="Floudas D."/>
            <person name="Held B.W."/>
            <person name="Riley R."/>
            <person name="Nagy L.G."/>
            <person name="Koehler G."/>
            <person name="Ransdell A.S."/>
            <person name="Younus H."/>
            <person name="Chow J."/>
            <person name="Chiniquy J."/>
            <person name="Lipzen A."/>
            <person name="Tritt A."/>
            <person name="Sun H."/>
            <person name="Haridas S."/>
            <person name="LaButti K."/>
            <person name="Ohm R.A."/>
            <person name="Kues U."/>
            <person name="Blanchette R.A."/>
            <person name="Grigoriev I.V."/>
            <person name="Minto R.E."/>
            <person name="Hibbett D.S."/>
        </authorList>
    </citation>
    <scope>NUCLEOTIDE SEQUENCE [LARGE SCALE GENOMIC DNA]</scope>
    <source>
        <strain evidence="1 2">ATCC 64428</strain>
    </source>
</reference>
<gene>
    <name evidence="1" type="ORF">FISHEDRAFT_56418</name>
</gene>
<accession>A0A0D7AIR3</accession>
<organism evidence="1 2">
    <name type="scientific">Fistulina hepatica ATCC 64428</name>
    <dbReference type="NCBI Taxonomy" id="1128425"/>
    <lineage>
        <taxon>Eukaryota</taxon>
        <taxon>Fungi</taxon>
        <taxon>Dikarya</taxon>
        <taxon>Basidiomycota</taxon>
        <taxon>Agaricomycotina</taxon>
        <taxon>Agaricomycetes</taxon>
        <taxon>Agaricomycetidae</taxon>
        <taxon>Agaricales</taxon>
        <taxon>Fistulinaceae</taxon>
        <taxon>Fistulina</taxon>
    </lineage>
</organism>
<evidence type="ECO:0000313" key="2">
    <source>
        <dbReference type="Proteomes" id="UP000054144"/>
    </source>
</evidence>